<sequence length="214" mass="22804">MLNSSITTPNTRDHGLLKSNGAVAAASALADLFVCGLMLSAPQRHAWCRTLDGARRGGMIGNGRCDLVHGLIGPRTGHCGTLLRFVKTVAKGVVVRGQLGNLFGGKGQFGRDTSLLVEGVQNRTGSKRHGLRRGGSEPGNELTYLLVAGESGGLLRDMGDHSKPSITRELRHCLTGSWCLTARQTVHKGRGGCRETIERDAARVITQTGERRLG</sequence>
<protein>
    <submittedName>
        <fullName evidence="1">Uncharacterized protein</fullName>
    </submittedName>
</protein>
<name>A0A1Y2HR06_9FUNG</name>
<accession>A0A1Y2HR06</accession>
<organism evidence="1 2">
    <name type="scientific">Catenaria anguillulae PL171</name>
    <dbReference type="NCBI Taxonomy" id="765915"/>
    <lineage>
        <taxon>Eukaryota</taxon>
        <taxon>Fungi</taxon>
        <taxon>Fungi incertae sedis</taxon>
        <taxon>Blastocladiomycota</taxon>
        <taxon>Blastocladiomycetes</taxon>
        <taxon>Blastocladiales</taxon>
        <taxon>Catenariaceae</taxon>
        <taxon>Catenaria</taxon>
    </lineage>
</organism>
<evidence type="ECO:0000313" key="1">
    <source>
        <dbReference type="EMBL" id="ORZ35562.1"/>
    </source>
</evidence>
<dbReference type="EMBL" id="MCFL01000021">
    <property type="protein sequence ID" value="ORZ35562.1"/>
    <property type="molecule type" value="Genomic_DNA"/>
</dbReference>
<proteinExistence type="predicted"/>
<comment type="caution">
    <text evidence="1">The sequence shown here is derived from an EMBL/GenBank/DDBJ whole genome shotgun (WGS) entry which is preliminary data.</text>
</comment>
<evidence type="ECO:0000313" key="2">
    <source>
        <dbReference type="Proteomes" id="UP000193411"/>
    </source>
</evidence>
<gene>
    <name evidence="1" type="ORF">BCR44DRAFT_1433775</name>
</gene>
<dbReference type="Proteomes" id="UP000193411">
    <property type="component" value="Unassembled WGS sequence"/>
</dbReference>
<keyword evidence="2" id="KW-1185">Reference proteome</keyword>
<reference evidence="1 2" key="1">
    <citation type="submission" date="2016-07" db="EMBL/GenBank/DDBJ databases">
        <title>Pervasive Adenine N6-methylation of Active Genes in Fungi.</title>
        <authorList>
            <consortium name="DOE Joint Genome Institute"/>
            <person name="Mondo S.J."/>
            <person name="Dannebaum R.O."/>
            <person name="Kuo R.C."/>
            <person name="Labutti K."/>
            <person name="Haridas S."/>
            <person name="Kuo A."/>
            <person name="Salamov A."/>
            <person name="Ahrendt S.R."/>
            <person name="Lipzen A."/>
            <person name="Sullivan W."/>
            <person name="Andreopoulos W.B."/>
            <person name="Clum A."/>
            <person name="Lindquist E."/>
            <person name="Daum C."/>
            <person name="Ramamoorthy G.K."/>
            <person name="Gryganskyi A."/>
            <person name="Culley D."/>
            <person name="Magnuson J.K."/>
            <person name="James T.Y."/>
            <person name="O'Malley M.A."/>
            <person name="Stajich J.E."/>
            <person name="Spatafora J.W."/>
            <person name="Visel A."/>
            <person name="Grigoriev I.V."/>
        </authorList>
    </citation>
    <scope>NUCLEOTIDE SEQUENCE [LARGE SCALE GENOMIC DNA]</scope>
    <source>
        <strain evidence="1 2">PL171</strain>
    </source>
</reference>
<dbReference type="AlphaFoldDB" id="A0A1Y2HR06"/>